<comment type="similarity">
    <text evidence="1">Belongs to the peptidase S13 family.</text>
</comment>
<dbReference type="InterPro" id="IPR006311">
    <property type="entry name" value="TAT_signal"/>
</dbReference>
<dbReference type="EMBL" id="BMLF01000001">
    <property type="protein sequence ID" value="GGL98096.1"/>
    <property type="molecule type" value="Genomic_DNA"/>
</dbReference>
<feature type="signal peptide" evidence="4">
    <location>
        <begin position="1"/>
        <end position="28"/>
    </location>
</feature>
<dbReference type="NCBIfam" id="TIGR00666">
    <property type="entry name" value="PBP4"/>
    <property type="match status" value="1"/>
</dbReference>
<evidence type="ECO:0000313" key="5">
    <source>
        <dbReference type="EMBL" id="GGL98096.1"/>
    </source>
</evidence>
<dbReference type="GO" id="GO:0000270">
    <property type="term" value="P:peptidoglycan metabolic process"/>
    <property type="evidence" value="ECO:0007669"/>
    <property type="project" value="TreeGrafter"/>
</dbReference>
<dbReference type="InterPro" id="IPR000667">
    <property type="entry name" value="Peptidase_S13"/>
</dbReference>
<keyword evidence="2" id="KW-0378">Hydrolase</keyword>
<dbReference type="Gene3D" id="3.40.710.10">
    <property type="entry name" value="DD-peptidase/beta-lactamase superfamily"/>
    <property type="match status" value="1"/>
</dbReference>
<dbReference type="PRINTS" id="PR00922">
    <property type="entry name" value="DADACBPTASE3"/>
</dbReference>
<comment type="caution">
    <text evidence="5">The sequence shown here is derived from an EMBL/GenBank/DDBJ whole genome shotgun (WGS) entry which is preliminary data.</text>
</comment>
<dbReference type="InterPro" id="IPR012338">
    <property type="entry name" value="Beta-lactam/transpept-like"/>
</dbReference>
<reference evidence="5" key="1">
    <citation type="journal article" date="2014" name="Int. J. Syst. Evol. Microbiol.">
        <title>Complete genome sequence of Corynebacterium casei LMG S-19264T (=DSM 44701T), isolated from a smear-ripened cheese.</title>
        <authorList>
            <consortium name="US DOE Joint Genome Institute (JGI-PGF)"/>
            <person name="Walter F."/>
            <person name="Albersmeier A."/>
            <person name="Kalinowski J."/>
            <person name="Ruckert C."/>
        </authorList>
    </citation>
    <scope>NUCLEOTIDE SEQUENCE</scope>
    <source>
        <strain evidence="5">CGMCC 1.6293</strain>
    </source>
</reference>
<name>A0A917WEU0_9RHOB</name>
<keyword evidence="4" id="KW-0732">Signal</keyword>
<accession>A0A917WEU0</accession>
<feature type="region of interest" description="Disordered" evidence="3">
    <location>
        <begin position="32"/>
        <end position="51"/>
    </location>
</feature>
<gene>
    <name evidence="5" type="ORF">GCM10011534_20200</name>
</gene>
<protein>
    <submittedName>
        <fullName evidence="5">D-alanyl-D-alanine carboxypeptidase</fullName>
    </submittedName>
</protein>
<organism evidence="5 6">
    <name type="scientific">Pseudooceanicola nanhaiensis</name>
    <dbReference type="NCBI Taxonomy" id="375761"/>
    <lineage>
        <taxon>Bacteria</taxon>
        <taxon>Pseudomonadati</taxon>
        <taxon>Pseudomonadota</taxon>
        <taxon>Alphaproteobacteria</taxon>
        <taxon>Rhodobacterales</taxon>
        <taxon>Paracoccaceae</taxon>
        <taxon>Pseudooceanicola</taxon>
    </lineage>
</organism>
<keyword evidence="5" id="KW-0645">Protease</keyword>
<dbReference type="PANTHER" id="PTHR30023:SF0">
    <property type="entry name" value="PENICILLIN-SENSITIVE CARBOXYPEPTIDASE A"/>
    <property type="match status" value="1"/>
</dbReference>
<dbReference type="Pfam" id="PF02113">
    <property type="entry name" value="Peptidase_S13"/>
    <property type="match status" value="1"/>
</dbReference>
<sequence length="499" mass="53585">MAETTGTRVTRRALLGGALAALAGSALAEGPVDSLRPRARPSNLGKSTAPSAESLVEKARLTGRVGYVVADAESGLTLEGQDTRVALPPASVCKALTSVYALEVLGADHRFETTLLATGPILDGRLDGDLVLFGSGDPTLDTDGLGTLATRLKEAGVTEVAGRFLVYGGALPFVPTIDVEQPDHVAYSPAVSGLNLNFNRVHFEWKRESGKWDVTMDARTGKYRPDVTVASMQVADRAGPVYTYEDRDDRDRWTVADGALGKGGSRWLPIFKPELYAGEVFGILARAHGIVLKEAELAELPPEGEVLASFESGPLVEILEDMLYHSTNITAECVGMSASRKLNPGTASLVESAATMSGWLSDKFRTDGVAVVDHSGLGGDSRVMADAMMRVLADPISQKRLRPILKSITMRDKQRRPLPNSPTKVVAKTGTLNFVSGLAGYITGPGGKELVFAIFCADVPRREALGDHERERPPGMMAWNGRAKILQQDLIDRWSETYR</sequence>
<evidence type="ECO:0000256" key="4">
    <source>
        <dbReference type="SAM" id="SignalP"/>
    </source>
</evidence>
<dbReference type="GO" id="GO:0006508">
    <property type="term" value="P:proteolysis"/>
    <property type="evidence" value="ECO:0007669"/>
    <property type="project" value="InterPro"/>
</dbReference>
<evidence type="ECO:0000256" key="3">
    <source>
        <dbReference type="SAM" id="MobiDB-lite"/>
    </source>
</evidence>
<proteinExistence type="inferred from homology"/>
<dbReference type="Gene3D" id="3.50.80.20">
    <property type="entry name" value="D-Ala-D-Ala carboxypeptidase C, peptidase S13"/>
    <property type="match status" value="1"/>
</dbReference>
<evidence type="ECO:0000256" key="1">
    <source>
        <dbReference type="ARBA" id="ARBA00006096"/>
    </source>
</evidence>
<evidence type="ECO:0000256" key="2">
    <source>
        <dbReference type="ARBA" id="ARBA00022801"/>
    </source>
</evidence>
<dbReference type="Proteomes" id="UP000649829">
    <property type="component" value="Unassembled WGS sequence"/>
</dbReference>
<dbReference type="AlphaFoldDB" id="A0A917WEU0"/>
<evidence type="ECO:0000313" key="6">
    <source>
        <dbReference type="Proteomes" id="UP000649829"/>
    </source>
</evidence>
<dbReference type="PANTHER" id="PTHR30023">
    <property type="entry name" value="D-ALANYL-D-ALANINE CARBOXYPEPTIDASE"/>
    <property type="match status" value="1"/>
</dbReference>
<feature type="chain" id="PRO_5038077118" evidence="4">
    <location>
        <begin position="29"/>
        <end position="499"/>
    </location>
</feature>
<dbReference type="GO" id="GO:0004185">
    <property type="term" value="F:serine-type carboxypeptidase activity"/>
    <property type="evidence" value="ECO:0007669"/>
    <property type="project" value="InterPro"/>
</dbReference>
<keyword evidence="5" id="KW-0121">Carboxypeptidase</keyword>
<keyword evidence="6" id="KW-1185">Reference proteome</keyword>
<reference evidence="5" key="2">
    <citation type="submission" date="2020-09" db="EMBL/GenBank/DDBJ databases">
        <authorList>
            <person name="Sun Q."/>
            <person name="Zhou Y."/>
        </authorList>
    </citation>
    <scope>NUCLEOTIDE SEQUENCE</scope>
    <source>
        <strain evidence="5">CGMCC 1.6293</strain>
    </source>
</reference>
<dbReference type="SUPFAM" id="SSF56601">
    <property type="entry name" value="beta-lactamase/transpeptidase-like"/>
    <property type="match status" value="1"/>
</dbReference>
<dbReference type="PROSITE" id="PS51318">
    <property type="entry name" value="TAT"/>
    <property type="match status" value="1"/>
</dbReference>